<dbReference type="InterPro" id="IPR006195">
    <property type="entry name" value="aa-tRNA-synth_II"/>
</dbReference>
<keyword evidence="11" id="KW-0472">Membrane</keyword>
<evidence type="ECO:0000256" key="5">
    <source>
        <dbReference type="ARBA" id="ARBA00022840"/>
    </source>
</evidence>
<feature type="transmembrane region" description="Helical" evidence="11">
    <location>
        <begin position="2248"/>
        <end position="2270"/>
    </location>
</feature>
<evidence type="ECO:0000256" key="7">
    <source>
        <dbReference type="ARBA" id="ARBA00023146"/>
    </source>
</evidence>
<feature type="non-terminal residue" evidence="13">
    <location>
        <position position="2271"/>
    </location>
</feature>
<dbReference type="PRINTS" id="PR00981">
    <property type="entry name" value="TRNASYNTHSER"/>
</dbReference>
<dbReference type="EC" id="6.1.1.11" evidence="2"/>
<keyword evidence="6" id="KW-0648">Protein biosynthesis</keyword>
<dbReference type="InterPro" id="IPR000326">
    <property type="entry name" value="PAP2/HPO"/>
</dbReference>
<name>A0A0V1IV32_TRIPS</name>
<dbReference type="InterPro" id="IPR021629">
    <property type="entry name" value="Mediator_Med23"/>
</dbReference>
<dbReference type="FunFam" id="1.10.287.40:FF:000002">
    <property type="entry name" value="Serine--tRNA ligase, cytoplasmic"/>
    <property type="match status" value="1"/>
</dbReference>
<dbReference type="InterPro" id="IPR033729">
    <property type="entry name" value="SerRS_core"/>
</dbReference>
<dbReference type="NCBIfam" id="TIGR00414">
    <property type="entry name" value="serS"/>
    <property type="match status" value="1"/>
</dbReference>
<evidence type="ECO:0000256" key="10">
    <source>
        <dbReference type="ARBA" id="ARBA00048823"/>
    </source>
</evidence>
<accession>A0A0V1IV32</accession>
<dbReference type="Pfam" id="PF02403">
    <property type="entry name" value="Seryl_tRNA_N"/>
    <property type="match status" value="1"/>
</dbReference>
<proteinExistence type="inferred from homology"/>
<dbReference type="InterPro" id="IPR010978">
    <property type="entry name" value="tRNA-bd_arm"/>
</dbReference>
<keyword evidence="11" id="KW-0812">Transmembrane</keyword>
<keyword evidence="5" id="KW-0067">ATP-binding</keyword>
<dbReference type="InterPro" id="IPR042103">
    <property type="entry name" value="SerRS_1_N_sf"/>
</dbReference>
<dbReference type="SMART" id="SM00014">
    <property type="entry name" value="acidPPc"/>
    <property type="match status" value="1"/>
</dbReference>
<keyword evidence="11" id="KW-1133">Transmembrane helix</keyword>
<keyword evidence="4" id="KW-0547">Nucleotide-binding</keyword>
<evidence type="ECO:0000259" key="12">
    <source>
        <dbReference type="PROSITE" id="PS50862"/>
    </source>
</evidence>
<comment type="catalytic activity">
    <reaction evidence="10">
        <text>tRNA(Ser) + L-serine + ATP = L-seryl-tRNA(Ser) + AMP + diphosphate + H(+)</text>
        <dbReference type="Rhea" id="RHEA:12292"/>
        <dbReference type="Rhea" id="RHEA-COMP:9669"/>
        <dbReference type="Rhea" id="RHEA-COMP:9703"/>
        <dbReference type="ChEBI" id="CHEBI:15378"/>
        <dbReference type="ChEBI" id="CHEBI:30616"/>
        <dbReference type="ChEBI" id="CHEBI:33019"/>
        <dbReference type="ChEBI" id="CHEBI:33384"/>
        <dbReference type="ChEBI" id="CHEBI:78442"/>
        <dbReference type="ChEBI" id="CHEBI:78533"/>
        <dbReference type="ChEBI" id="CHEBI:456215"/>
        <dbReference type="EC" id="6.1.1.11"/>
    </reaction>
</comment>
<dbReference type="PANTHER" id="PTHR11778">
    <property type="entry name" value="SERYL-TRNA SYNTHETASE"/>
    <property type="match status" value="1"/>
</dbReference>
<evidence type="ECO:0000313" key="13">
    <source>
        <dbReference type="EMBL" id="KRZ26579.1"/>
    </source>
</evidence>
<dbReference type="GO" id="GO:0006434">
    <property type="term" value="P:seryl-tRNA aminoacylation"/>
    <property type="evidence" value="ECO:0007669"/>
    <property type="project" value="InterPro"/>
</dbReference>
<gene>
    <name evidence="13" type="primary">MED23</name>
    <name evidence="13" type="ORF">T4C_11744</name>
</gene>
<dbReference type="InterPro" id="IPR002317">
    <property type="entry name" value="Ser-tRNA-ligase_type_1"/>
</dbReference>
<dbReference type="Pfam" id="PF00587">
    <property type="entry name" value="tRNA-synt_2b"/>
    <property type="match status" value="1"/>
</dbReference>
<feature type="transmembrane region" description="Helical" evidence="11">
    <location>
        <begin position="1036"/>
        <end position="1061"/>
    </location>
</feature>
<evidence type="ECO:0000256" key="8">
    <source>
        <dbReference type="ARBA" id="ARBA00031113"/>
    </source>
</evidence>
<dbReference type="Pfam" id="PF11573">
    <property type="entry name" value="Med23"/>
    <property type="match status" value="4"/>
</dbReference>
<evidence type="ECO:0000256" key="9">
    <source>
        <dbReference type="ARBA" id="ARBA00047929"/>
    </source>
</evidence>
<dbReference type="Pfam" id="PF01569">
    <property type="entry name" value="PAP2"/>
    <property type="match status" value="1"/>
</dbReference>
<dbReference type="Gene3D" id="1.20.144.10">
    <property type="entry name" value="Phosphatidic acid phosphatase type 2/haloperoxidase"/>
    <property type="match status" value="1"/>
</dbReference>
<keyword evidence="7" id="KW-0030">Aminoacyl-tRNA synthetase</keyword>
<evidence type="ECO:0000256" key="3">
    <source>
        <dbReference type="ARBA" id="ARBA00022598"/>
    </source>
</evidence>
<dbReference type="GO" id="GO:0004828">
    <property type="term" value="F:serine-tRNA ligase activity"/>
    <property type="evidence" value="ECO:0007669"/>
    <property type="project" value="UniProtKB-EC"/>
</dbReference>
<dbReference type="InterPro" id="IPR045864">
    <property type="entry name" value="aa-tRNA-synth_II/BPL/LPL"/>
</dbReference>
<evidence type="ECO:0000256" key="6">
    <source>
        <dbReference type="ARBA" id="ARBA00022917"/>
    </source>
</evidence>
<dbReference type="CDD" id="cd00770">
    <property type="entry name" value="SerRS_core"/>
    <property type="match status" value="1"/>
</dbReference>
<dbReference type="InterPro" id="IPR036938">
    <property type="entry name" value="PAP2/HPO_sf"/>
</dbReference>
<feature type="transmembrane region" description="Helical" evidence="11">
    <location>
        <begin position="1113"/>
        <end position="1134"/>
    </location>
</feature>
<dbReference type="EMBL" id="JYDV01000178">
    <property type="protein sequence ID" value="KRZ26579.1"/>
    <property type="molecule type" value="Genomic_DNA"/>
</dbReference>
<sequence length="2271" mass="258969">MSVSLSDFETKVKNLFKEHAKSGIAYFFFRPYLMTSSEECEKKTIIFTANELVEIFTSVPQNLQESAFSIVISHRVLSNSANKIVDLFVRDVTQRQMLSIKCICEKLLTCAELNINSCGWNDTFAFFMENISLLDYKDLLNPQMRLLTHVFMHYTYRDAIAVLLGTAKPEKSRIPYFEEVITEIILELMFTAECDHSQLNPQAWRIISTQIIYLTLQQSICFTRLVKILHTKLTHYPYRYARNQLMWCLFNFLSGGMQKYSGKSAWPSPALVETYCRMLTYADLEILGLKQFTSHIVLTAARHQCCEMMYICCEILNYRLFNIPSTYRVHAIVTLQQTLAFAKFQTNASLYWMYRYYYYYYYFAPFARLLNSFVAVAADGTRQSIAENEELMRIIILTLARSTVISSMLGPRKVLIHLKSLADFLVYETNSADVNRCVDVLNRLIFKYAVVPLERFMLTMLLRDYEGNDAFYALLIVMLLVQRSEELRSAVADCVAMLPSDYWHCQDWNDKYQAYQLKHAERTWSQVHTELSRASLTPNDCPLPVYFGTRCLQMLPVVDLLLQKLVESPAACLKFLDSTLSILGPLYRFHPYPVSFLYSTFRFYEKRLVEAPAIKQKLALAVHGACVPSRDDHWLLSAEFVSCVGSGPVTDRGPWVPDLNYYATLVRRLMDTFSEPRQQWSRKSDLRFVEFNNFQTHALYCICIELMSLSVSVVDVGNALITLVTHWHSLVDKNTVMYWVNAIGLIFSALPISYMEPFYQTILTTLCSDHMNSMNTDVSNKLDFEKRSKLMEDCYPARILALCHAVWLHSASGYLQLLPQALRSTWIPHVRSEGQFLYVCHLVAPFLQRFYQERTKFTMDITTDLYQMLYNVDCEVSSWNYEDLICDFFYHVKYMYVGDSVRQETDRIIPMLRTSLQQKLRYISFAQGEQSGTPFSACTTPDILRPVHVVHNCKIKIINITSHTGALINVFVVSEKLVQFWCCSISDTVEKMINPIKLLGIQMVVWLQRLPIFGETAQHFWLAVTKLGDPVMTFSLYFPALFPFFGTAAVDMVIVGAFTGVSGQLSHPLKQFQWTCETGPGSPSGHAMVSASVWFNLLYNLQSDLVLGDFSGLCWLLYVVFLIAVSISRTYISAHFPDQVILGIVVGICIALVTRSLVGHRRRQWSNLIAFMIVLLLIALSVHEAHRFLGVDTHRSIELAAKYCHRAEWIHQSTTPLASFFRDVGVLISIAVLLANKSMLTNNNNNNSTSKPFSSKFAQALLGVGLNQLVALIPIGRLPTALFYASVVLLLTMVLDLDNFRVEKGGDVQAVRISQQKRFQSVDLVDQVVETDQEWRRSRYLSDEWNRLKNLCSKEIGEKIKRKEPVDGDSTLPDSLTDKLQKLTVDQIRALSVSQIKQLRLLIDHEMEKSDKLVENLEAVRFKALSQIGNLVHNSVPVSENEDDNEIVRTWGELNVRKKYSQVDLGIMVDGYDSERGCSVAGSRGYFLKGPLVFLEQALIQLAIHMLFKKKYTPLYTPFFMRKEVMQEVAQLSDFDDQLYKVIGKSSEVKEEMAEEEKYLIATSEQPIAAYHRDEWISKESLPLRYIGFSTCFRQEVGSHGRDTSGIFRVHQFEKVEQFCITSPHDDASWKMLEEMISNAEMFYQTLNIPYRVVSIVSGELNNAAAKKYDLEAWFPGSGAFRELVSCSNCTDYQSRRLRIRYGGICAHVERDDVRNNANDMCYFGELSRRKWHCSSRNYKDFIPFVKAAPKVEQQAAKRGNKSATENSTKYVRIRPGILSDAFRLFTFTECSPPEWGDWLFGFYLLACTSSSTMLPFQSDLYMHSYASPRPPPRMPVPCWAAAGRSTAAELVTSPIITEMAPSDVGSVVHTPRYVDTTRDNRDDQQAYVRCPGQQQPIRSHFNNGQINEAFNYGSREMKVRSWREANEDVGSKMIAASSDSPPLIPKRDYDDYCLNEAARQRGRVAANRILECGPPEEEPNNGIVVPYEDAVAVNHAMELYRPPGIGGPMSPPCMDLVAQQTFPNAQMPGNMFPPFPLADGISFPGMMPPFLFPFPPFAPFLPPPPSTFPPGAAMSPPMMKGPFSPGLMNFPHTDLEMHSYQEMKKRKRKPMKRSNSLDCMGGFVSDFRNMPPLMPPPPINRNEKMMPLPIPMNALPRAGIETSLMPPYGPFGPFSAPDKQVQMPTAVPLQNGGFNIHDHYDPTVGLDMKKHKFDDALYHQNQELKKLYEEDQPSACFLFCCKDFTQLVWLIVGIILIGLVIGLILGLTLI</sequence>
<evidence type="ECO:0000256" key="4">
    <source>
        <dbReference type="ARBA" id="ARBA00022741"/>
    </source>
</evidence>
<feature type="domain" description="Aminoacyl-transfer RNA synthetases class-II family profile" evidence="12">
    <location>
        <begin position="1495"/>
        <end position="1702"/>
    </location>
</feature>
<dbReference type="Proteomes" id="UP000054826">
    <property type="component" value="Unassembled WGS sequence"/>
</dbReference>
<reference evidence="13 14" key="1">
    <citation type="submission" date="2015-01" db="EMBL/GenBank/DDBJ databases">
        <title>Evolution of Trichinella species and genotypes.</title>
        <authorList>
            <person name="Korhonen P.K."/>
            <person name="Edoardo P."/>
            <person name="Giuseppe L.R."/>
            <person name="Gasser R.B."/>
        </authorList>
    </citation>
    <scope>NUCLEOTIDE SEQUENCE [LARGE SCALE GENOMIC DNA]</scope>
    <source>
        <strain evidence="13">ISS176</strain>
    </source>
</reference>
<feature type="transmembrane region" description="Helical" evidence="11">
    <location>
        <begin position="1140"/>
        <end position="1158"/>
    </location>
</feature>
<evidence type="ECO:0000256" key="1">
    <source>
        <dbReference type="ARBA" id="ARBA00010728"/>
    </source>
</evidence>
<keyword evidence="3 13" id="KW-0436">Ligase</keyword>
<dbReference type="Gene3D" id="1.10.287.40">
    <property type="entry name" value="Serine-tRNA synthetase, tRNA binding domain"/>
    <property type="match status" value="1"/>
</dbReference>
<dbReference type="SUPFAM" id="SSF55681">
    <property type="entry name" value="Class II aaRS and biotin synthetases"/>
    <property type="match status" value="1"/>
</dbReference>
<feature type="transmembrane region" description="Helical" evidence="11">
    <location>
        <begin position="1165"/>
        <end position="1183"/>
    </location>
</feature>
<dbReference type="GO" id="GO:0005524">
    <property type="term" value="F:ATP binding"/>
    <property type="evidence" value="ECO:0007669"/>
    <property type="project" value="UniProtKB-KW"/>
</dbReference>
<comment type="similarity">
    <text evidence="1">Belongs to the class-II aminoacyl-tRNA synthetase family. Type-1 seryl-tRNA synthetase subfamily.</text>
</comment>
<organism evidence="13 14">
    <name type="scientific">Trichinella pseudospiralis</name>
    <name type="common">Parasitic roundworm</name>
    <dbReference type="NCBI Taxonomy" id="6337"/>
    <lineage>
        <taxon>Eukaryota</taxon>
        <taxon>Metazoa</taxon>
        <taxon>Ecdysozoa</taxon>
        <taxon>Nematoda</taxon>
        <taxon>Enoplea</taxon>
        <taxon>Dorylaimia</taxon>
        <taxon>Trichinellida</taxon>
        <taxon>Trichinellidae</taxon>
        <taxon>Trichinella</taxon>
    </lineage>
</organism>
<dbReference type="InterPro" id="IPR015866">
    <property type="entry name" value="Ser-tRNA-synth_1_N"/>
</dbReference>
<comment type="catalytic activity">
    <reaction evidence="9">
        <text>tRNA(Sec) + L-serine + ATP = L-seryl-tRNA(Sec) + AMP + diphosphate + H(+)</text>
        <dbReference type="Rhea" id="RHEA:42580"/>
        <dbReference type="Rhea" id="RHEA-COMP:9742"/>
        <dbReference type="Rhea" id="RHEA-COMP:10128"/>
        <dbReference type="ChEBI" id="CHEBI:15378"/>
        <dbReference type="ChEBI" id="CHEBI:30616"/>
        <dbReference type="ChEBI" id="CHEBI:33019"/>
        <dbReference type="ChEBI" id="CHEBI:33384"/>
        <dbReference type="ChEBI" id="CHEBI:78442"/>
        <dbReference type="ChEBI" id="CHEBI:78533"/>
        <dbReference type="ChEBI" id="CHEBI:456215"/>
        <dbReference type="EC" id="6.1.1.11"/>
    </reaction>
</comment>
<dbReference type="InterPro" id="IPR002314">
    <property type="entry name" value="aa-tRNA-synt_IIb"/>
</dbReference>
<evidence type="ECO:0000256" key="2">
    <source>
        <dbReference type="ARBA" id="ARBA00012840"/>
    </source>
</evidence>
<evidence type="ECO:0000256" key="11">
    <source>
        <dbReference type="SAM" id="Phobius"/>
    </source>
</evidence>
<dbReference type="Gene3D" id="3.30.930.10">
    <property type="entry name" value="Bira Bifunctional Protein, Domain 2"/>
    <property type="match status" value="1"/>
</dbReference>
<evidence type="ECO:0000313" key="14">
    <source>
        <dbReference type="Proteomes" id="UP000054826"/>
    </source>
</evidence>
<dbReference type="PROSITE" id="PS50862">
    <property type="entry name" value="AA_TRNA_LIGASE_II"/>
    <property type="match status" value="1"/>
</dbReference>
<comment type="caution">
    <text evidence="13">The sequence shown here is derived from an EMBL/GenBank/DDBJ whole genome shotgun (WGS) entry which is preliminary data.</text>
</comment>
<dbReference type="SUPFAM" id="SSF46589">
    <property type="entry name" value="tRNA-binding arm"/>
    <property type="match status" value="1"/>
</dbReference>
<protein>
    <recommendedName>
        <fullName evidence="2">serine--tRNA ligase</fullName>
        <ecNumber evidence="2">6.1.1.11</ecNumber>
    </recommendedName>
    <alternativeName>
        <fullName evidence="8">Seryl-tRNA synthetase</fullName>
    </alternativeName>
</protein>
<dbReference type="SUPFAM" id="SSF48317">
    <property type="entry name" value="Acid phosphatase/Vanadium-dependent haloperoxidase"/>
    <property type="match status" value="1"/>
</dbReference>